<dbReference type="InterPro" id="IPR024684">
    <property type="entry name" value="Tscrpt_act_PerC/SfV_Orf40"/>
</dbReference>
<reference evidence="1" key="1">
    <citation type="journal article" date="2018" name="Genome Biol.">
        <title>SKESA: strategic k-mer extension for scrupulous assemblies.</title>
        <authorList>
            <person name="Souvorov A."/>
            <person name="Agarwala R."/>
            <person name="Lipman D.J."/>
        </authorList>
    </citation>
    <scope>NUCLEOTIDE SEQUENCE</scope>
    <source>
        <strain evidence="1">12-2222</strain>
    </source>
</reference>
<protein>
    <submittedName>
        <fullName evidence="1">PerC family transcriptional regulator</fullName>
    </submittedName>
</protein>
<sequence length="38" mass="4323">MNTTSAHRLTMKRPPVKTDDYGELHKAVTETQHRMGIA</sequence>
<dbReference type="Pfam" id="PF06069">
    <property type="entry name" value="PerC"/>
    <property type="match status" value="1"/>
</dbReference>
<accession>A0A735HHV1</accession>
<gene>
    <name evidence="1" type="ORF">G4L34_001205</name>
</gene>
<proteinExistence type="predicted"/>
<dbReference type="AlphaFoldDB" id="A0A735HHV1"/>
<organism evidence="1">
    <name type="scientific">Salmonella enterica subsp. salamae serovar 47:b:1,5</name>
    <dbReference type="NCBI Taxonomy" id="1967619"/>
    <lineage>
        <taxon>Bacteria</taxon>
        <taxon>Pseudomonadati</taxon>
        <taxon>Pseudomonadota</taxon>
        <taxon>Gammaproteobacteria</taxon>
        <taxon>Enterobacterales</taxon>
        <taxon>Enterobacteriaceae</taxon>
        <taxon>Salmonella</taxon>
    </lineage>
</organism>
<dbReference type="EMBL" id="DAASTD010000007">
    <property type="protein sequence ID" value="HAE6916131.1"/>
    <property type="molecule type" value="Genomic_DNA"/>
</dbReference>
<reference evidence="1" key="2">
    <citation type="submission" date="2018-07" db="EMBL/GenBank/DDBJ databases">
        <authorList>
            <consortium name="NCBI Pathogen Detection Project"/>
        </authorList>
    </citation>
    <scope>NUCLEOTIDE SEQUENCE</scope>
    <source>
        <strain evidence="1">12-2222</strain>
    </source>
</reference>
<evidence type="ECO:0000313" key="1">
    <source>
        <dbReference type="EMBL" id="HAE6916131.1"/>
    </source>
</evidence>
<name>A0A735HHV1_SALER</name>
<comment type="caution">
    <text evidence="1">The sequence shown here is derived from an EMBL/GenBank/DDBJ whole genome shotgun (WGS) entry which is preliminary data.</text>
</comment>